<dbReference type="Pfam" id="PF01266">
    <property type="entry name" value="DAO"/>
    <property type="match status" value="1"/>
</dbReference>
<evidence type="ECO:0000313" key="7">
    <source>
        <dbReference type="Proteomes" id="UP000318053"/>
    </source>
</evidence>
<evidence type="ECO:0000256" key="3">
    <source>
        <dbReference type="ARBA" id="ARBA00023004"/>
    </source>
</evidence>
<keyword evidence="3" id="KW-0408">Iron</keyword>
<dbReference type="EMBL" id="SJPK01000012">
    <property type="protein sequence ID" value="TWT56491.1"/>
    <property type="molecule type" value="Genomic_DNA"/>
</dbReference>
<keyword evidence="7" id="KW-1185">Reference proteome</keyword>
<dbReference type="GO" id="GO:0005737">
    <property type="term" value="C:cytoplasm"/>
    <property type="evidence" value="ECO:0007669"/>
    <property type="project" value="TreeGrafter"/>
</dbReference>
<comment type="caution">
    <text evidence="6">The sequence shown here is derived from an EMBL/GenBank/DDBJ whole genome shotgun (WGS) entry which is preliminary data.</text>
</comment>
<dbReference type="PROSITE" id="PS51296">
    <property type="entry name" value="RIESKE"/>
    <property type="match status" value="1"/>
</dbReference>
<organism evidence="6 7">
    <name type="scientific">Allorhodopirellula solitaria</name>
    <dbReference type="NCBI Taxonomy" id="2527987"/>
    <lineage>
        <taxon>Bacteria</taxon>
        <taxon>Pseudomonadati</taxon>
        <taxon>Planctomycetota</taxon>
        <taxon>Planctomycetia</taxon>
        <taxon>Pirellulales</taxon>
        <taxon>Pirellulaceae</taxon>
        <taxon>Allorhodopirellula</taxon>
    </lineage>
</organism>
<dbReference type="AlphaFoldDB" id="A0A5C5X2L1"/>
<dbReference type="SUPFAM" id="SSF51905">
    <property type="entry name" value="FAD/NAD(P)-binding domain"/>
    <property type="match status" value="1"/>
</dbReference>
<sequence>MLVIGAGIAGLSTALELLQRGKRVIVCEATTIGAGTTGGSSAHLDAHPEAGTVEVISKLGVEQAAAYTKLRMQAIDVIERRVSSSCGFQRVPAYFYTEDPAHEKDMRDAFHAAKELGLDVSWCDAVPIASAACGYEISNMGRIDVLQYLHELAEAVEAAGGVIFENTLVSGPVEKHPTELETTSTCTVESDRINGQVKFEHVVCAVHCNYSSVQRLYLQTPAYQSYMIAARVREPIPDALFWDDSDPYYYTRRATNDGLTILAGGCDHRTGAGDEEASMAALQNWVQERFHVEEIVSQWSAEFFEPTDGLPFIGELPGLENAWIATGFSGMGLTLGTAAGWIIADLIDRKKVGLADAFSPGRLGLSSLGQLVSEGTTTALDYVERVVPQSAVDADSLEPGEGAVGSCDGAQVAICRDRSGCVHRLNPVCTHMGGVVRWNPVEQTWDCPVHGGRFAADGSRIYGPPESGLENAQE</sequence>
<evidence type="ECO:0000256" key="2">
    <source>
        <dbReference type="ARBA" id="ARBA00022723"/>
    </source>
</evidence>
<dbReference type="GO" id="GO:0016491">
    <property type="term" value="F:oxidoreductase activity"/>
    <property type="evidence" value="ECO:0007669"/>
    <property type="project" value="UniProtKB-KW"/>
</dbReference>
<dbReference type="GO" id="GO:0051537">
    <property type="term" value="F:2 iron, 2 sulfur cluster binding"/>
    <property type="evidence" value="ECO:0007669"/>
    <property type="project" value="UniProtKB-KW"/>
</dbReference>
<evidence type="ECO:0000259" key="5">
    <source>
        <dbReference type="PROSITE" id="PS51296"/>
    </source>
</evidence>
<accession>A0A5C5X2L1</accession>
<proteinExistence type="predicted"/>
<dbReference type="Gene3D" id="3.30.9.10">
    <property type="entry name" value="D-Amino Acid Oxidase, subunit A, domain 2"/>
    <property type="match status" value="1"/>
</dbReference>
<keyword evidence="1" id="KW-0001">2Fe-2S</keyword>
<dbReference type="SUPFAM" id="SSF50022">
    <property type="entry name" value="ISP domain"/>
    <property type="match status" value="1"/>
</dbReference>
<dbReference type="Pfam" id="PF00355">
    <property type="entry name" value="Rieske"/>
    <property type="match status" value="1"/>
</dbReference>
<dbReference type="InterPro" id="IPR036922">
    <property type="entry name" value="Rieske_2Fe-2S_sf"/>
</dbReference>
<evidence type="ECO:0000313" key="6">
    <source>
        <dbReference type="EMBL" id="TWT56491.1"/>
    </source>
</evidence>
<dbReference type="Gene3D" id="3.50.50.60">
    <property type="entry name" value="FAD/NAD(P)-binding domain"/>
    <property type="match status" value="1"/>
</dbReference>
<dbReference type="RefSeq" id="WP_246112966.1">
    <property type="nucleotide sequence ID" value="NZ_SJPK01000012.1"/>
</dbReference>
<dbReference type="InterPro" id="IPR006076">
    <property type="entry name" value="FAD-dep_OxRdtase"/>
</dbReference>
<keyword evidence="6" id="KW-0560">Oxidoreductase</keyword>
<name>A0A5C5X2L1_9BACT</name>
<gene>
    <name evidence="6" type="primary">puuB</name>
    <name evidence="6" type="ORF">CA85_40220</name>
</gene>
<dbReference type="InterPro" id="IPR036188">
    <property type="entry name" value="FAD/NAD-bd_sf"/>
</dbReference>
<keyword evidence="4" id="KW-0411">Iron-sulfur</keyword>
<dbReference type="PANTHER" id="PTHR13847:SF274">
    <property type="entry name" value="RIESKE 2FE-2S IRON-SULFUR PROTEIN YHFW-RELATED"/>
    <property type="match status" value="1"/>
</dbReference>
<dbReference type="InterPro" id="IPR017941">
    <property type="entry name" value="Rieske_2Fe-2S"/>
</dbReference>
<dbReference type="Proteomes" id="UP000318053">
    <property type="component" value="Unassembled WGS sequence"/>
</dbReference>
<keyword evidence="2" id="KW-0479">Metal-binding</keyword>
<dbReference type="PANTHER" id="PTHR13847">
    <property type="entry name" value="SARCOSINE DEHYDROGENASE-RELATED"/>
    <property type="match status" value="1"/>
</dbReference>
<evidence type="ECO:0000256" key="1">
    <source>
        <dbReference type="ARBA" id="ARBA00022714"/>
    </source>
</evidence>
<reference evidence="6 7" key="1">
    <citation type="submission" date="2019-02" db="EMBL/GenBank/DDBJ databases">
        <title>Deep-cultivation of Planctomycetes and their phenomic and genomic characterization uncovers novel biology.</title>
        <authorList>
            <person name="Wiegand S."/>
            <person name="Jogler M."/>
            <person name="Boedeker C."/>
            <person name="Pinto D."/>
            <person name="Vollmers J."/>
            <person name="Rivas-Marin E."/>
            <person name="Kohn T."/>
            <person name="Peeters S.H."/>
            <person name="Heuer A."/>
            <person name="Rast P."/>
            <person name="Oberbeckmann S."/>
            <person name="Bunk B."/>
            <person name="Jeske O."/>
            <person name="Meyerdierks A."/>
            <person name="Storesund J.E."/>
            <person name="Kallscheuer N."/>
            <person name="Luecker S."/>
            <person name="Lage O.M."/>
            <person name="Pohl T."/>
            <person name="Merkel B.J."/>
            <person name="Hornburger P."/>
            <person name="Mueller R.-W."/>
            <person name="Bruemmer F."/>
            <person name="Labrenz M."/>
            <person name="Spormann A.M."/>
            <person name="Op Den Camp H."/>
            <person name="Overmann J."/>
            <person name="Amann R."/>
            <person name="Jetten M.S.M."/>
            <person name="Mascher T."/>
            <person name="Medema M.H."/>
            <person name="Devos D.P."/>
            <person name="Kaster A.-K."/>
            <person name="Ovreas L."/>
            <person name="Rohde M."/>
            <person name="Galperin M.Y."/>
            <person name="Jogler C."/>
        </authorList>
    </citation>
    <scope>NUCLEOTIDE SEQUENCE [LARGE SCALE GENOMIC DNA]</scope>
    <source>
        <strain evidence="6 7">CA85</strain>
    </source>
</reference>
<evidence type="ECO:0000256" key="4">
    <source>
        <dbReference type="ARBA" id="ARBA00023014"/>
    </source>
</evidence>
<dbReference type="EC" id="1.4.3.-" evidence="6"/>
<dbReference type="GO" id="GO:0046872">
    <property type="term" value="F:metal ion binding"/>
    <property type="evidence" value="ECO:0007669"/>
    <property type="project" value="UniProtKB-KW"/>
</dbReference>
<dbReference type="Gene3D" id="2.102.10.10">
    <property type="entry name" value="Rieske [2Fe-2S] iron-sulphur domain"/>
    <property type="match status" value="1"/>
</dbReference>
<feature type="domain" description="Rieske" evidence="5">
    <location>
        <begin position="389"/>
        <end position="474"/>
    </location>
</feature>
<protein>
    <submittedName>
        <fullName evidence="6">Gamma-glutamylputrescine oxidoreductase</fullName>
        <ecNumber evidence="6">1.4.3.-</ecNumber>
    </submittedName>
</protein>